<comment type="caution">
    <text evidence="1">The sequence shown here is derived from an EMBL/GenBank/DDBJ whole genome shotgun (WGS) entry which is preliminary data.</text>
</comment>
<name>A0A5N5STC4_9CRUS</name>
<organism evidence="1 2">
    <name type="scientific">Armadillidium nasatum</name>
    <dbReference type="NCBI Taxonomy" id="96803"/>
    <lineage>
        <taxon>Eukaryota</taxon>
        <taxon>Metazoa</taxon>
        <taxon>Ecdysozoa</taxon>
        <taxon>Arthropoda</taxon>
        <taxon>Crustacea</taxon>
        <taxon>Multicrustacea</taxon>
        <taxon>Malacostraca</taxon>
        <taxon>Eumalacostraca</taxon>
        <taxon>Peracarida</taxon>
        <taxon>Isopoda</taxon>
        <taxon>Oniscidea</taxon>
        <taxon>Crinocheta</taxon>
        <taxon>Armadillidiidae</taxon>
        <taxon>Armadillidium</taxon>
    </lineage>
</organism>
<gene>
    <name evidence="1" type="ORF">Anas_12661</name>
</gene>
<dbReference type="InterPro" id="IPR006631">
    <property type="entry name" value="DM4_12"/>
</dbReference>
<dbReference type="AlphaFoldDB" id="A0A5N5STC4"/>
<evidence type="ECO:0000313" key="1">
    <source>
        <dbReference type="EMBL" id="KAB7495910.1"/>
    </source>
</evidence>
<accession>A0A5N5STC4</accession>
<dbReference type="OrthoDB" id="8251490at2759"/>
<sequence>MKLKFNLILYFSLIDPTKIDWEKFSILDLIKAGEEIWSQFNPTDVECQKRLICEIHQNSGDLGPTAEQIVDWFSYLSYTKVMTMPKKMQKIVNEYLEAADKGLEENVDCGNEYFRCKFSLKKLAKKYRNKKEKKRIIPRNYE</sequence>
<protein>
    <submittedName>
        <fullName evidence="1">Uncharacterized protein</fullName>
    </submittedName>
</protein>
<dbReference type="EMBL" id="SEYY01021982">
    <property type="protein sequence ID" value="KAB7495910.1"/>
    <property type="molecule type" value="Genomic_DNA"/>
</dbReference>
<dbReference type="Proteomes" id="UP000326759">
    <property type="component" value="Unassembled WGS sequence"/>
</dbReference>
<evidence type="ECO:0000313" key="2">
    <source>
        <dbReference type="Proteomes" id="UP000326759"/>
    </source>
</evidence>
<dbReference type="Pfam" id="PF07841">
    <property type="entry name" value="DM4_12"/>
    <property type="match status" value="1"/>
</dbReference>
<proteinExistence type="predicted"/>
<keyword evidence="2" id="KW-1185">Reference proteome</keyword>
<reference evidence="1 2" key="1">
    <citation type="journal article" date="2019" name="PLoS Biol.">
        <title>Sex chromosomes control vertical transmission of feminizing Wolbachia symbionts in an isopod.</title>
        <authorList>
            <person name="Becking T."/>
            <person name="Chebbi M.A."/>
            <person name="Giraud I."/>
            <person name="Moumen B."/>
            <person name="Laverre T."/>
            <person name="Caubet Y."/>
            <person name="Peccoud J."/>
            <person name="Gilbert C."/>
            <person name="Cordaux R."/>
        </authorList>
    </citation>
    <scope>NUCLEOTIDE SEQUENCE [LARGE SCALE GENOMIC DNA]</scope>
    <source>
        <strain evidence="1">ANa2</strain>
        <tissue evidence="1">Whole body excluding digestive tract and cuticle</tissue>
    </source>
</reference>